<feature type="domain" description="AB hydrolase-1" evidence="1">
    <location>
        <begin position="45"/>
        <end position="353"/>
    </location>
</feature>
<dbReference type="SUPFAM" id="SSF53474">
    <property type="entry name" value="alpha/beta-Hydrolases"/>
    <property type="match status" value="1"/>
</dbReference>
<evidence type="ECO:0000259" key="1">
    <source>
        <dbReference type="Pfam" id="PF12697"/>
    </source>
</evidence>
<dbReference type="InterPro" id="IPR000073">
    <property type="entry name" value="AB_hydrolase_1"/>
</dbReference>
<dbReference type="InterPro" id="IPR029058">
    <property type="entry name" value="AB_hydrolase_fold"/>
</dbReference>
<dbReference type="EMBL" id="JANBPT010001429">
    <property type="protein sequence ID" value="KAJ1907900.1"/>
    <property type="molecule type" value="Genomic_DNA"/>
</dbReference>
<evidence type="ECO:0000313" key="2">
    <source>
        <dbReference type="EMBL" id="KAJ1907900.1"/>
    </source>
</evidence>
<sequence length="379" mass="41923">MERYTVTTRTFRSDRNARLLAAKEFIPRQHSSVNGAFKGYQPVTLLLVHATGFHKEQWEPILETMPLSSDEAATGRVPPFAQVRECDHFANENAQVFLPPNLGTAIPWHIDRVVTIDAWNHGDSAILNRDKLVGKVPTSPSTWISTGADVVEVVAQMQVTSMLVGMGHSFGATSILLAEIIRPALFDAILSVEAVLAFAMPQFSLANFDYVLKRKATWPSAQHVSQYIANHSFFSGWDPRAIGLYQTHGMTTTVPPAFESTVTDNPDLAKSETVYLKCHPRDECATFTGGLVDGRWARRHLGEIVCPVRFLLADNSITCFNDRFAQAHANCAMLSDARVARQSSHLLPMESPGTVSYEMGKFIGDTLAVRLALRQLARL</sequence>
<dbReference type="OrthoDB" id="94039at2759"/>
<organism evidence="2 3">
    <name type="scientific">Tieghemiomyces parasiticus</name>
    <dbReference type="NCBI Taxonomy" id="78921"/>
    <lineage>
        <taxon>Eukaryota</taxon>
        <taxon>Fungi</taxon>
        <taxon>Fungi incertae sedis</taxon>
        <taxon>Zoopagomycota</taxon>
        <taxon>Kickxellomycotina</taxon>
        <taxon>Dimargaritomycetes</taxon>
        <taxon>Dimargaritales</taxon>
        <taxon>Dimargaritaceae</taxon>
        <taxon>Tieghemiomyces</taxon>
    </lineage>
</organism>
<proteinExistence type="predicted"/>
<gene>
    <name evidence="2" type="ORF">IWQ60_011781</name>
</gene>
<reference evidence="2" key="1">
    <citation type="submission" date="2022-07" db="EMBL/GenBank/DDBJ databases">
        <title>Phylogenomic reconstructions and comparative analyses of Kickxellomycotina fungi.</title>
        <authorList>
            <person name="Reynolds N.K."/>
            <person name="Stajich J.E."/>
            <person name="Barry K."/>
            <person name="Grigoriev I.V."/>
            <person name="Crous P."/>
            <person name="Smith M.E."/>
        </authorList>
    </citation>
    <scope>NUCLEOTIDE SEQUENCE</scope>
    <source>
        <strain evidence="2">RSA 861</strain>
    </source>
</reference>
<keyword evidence="3" id="KW-1185">Reference proteome</keyword>
<dbReference type="Proteomes" id="UP001150569">
    <property type="component" value="Unassembled WGS sequence"/>
</dbReference>
<dbReference type="AlphaFoldDB" id="A0A9W8DL78"/>
<comment type="caution">
    <text evidence="2">The sequence shown here is derived from an EMBL/GenBank/DDBJ whole genome shotgun (WGS) entry which is preliminary data.</text>
</comment>
<dbReference type="Gene3D" id="3.40.50.1820">
    <property type="entry name" value="alpha/beta hydrolase"/>
    <property type="match status" value="1"/>
</dbReference>
<dbReference type="Pfam" id="PF12697">
    <property type="entry name" value="Abhydrolase_6"/>
    <property type="match status" value="1"/>
</dbReference>
<protein>
    <recommendedName>
        <fullName evidence="1">AB hydrolase-1 domain-containing protein</fullName>
    </recommendedName>
</protein>
<evidence type="ECO:0000313" key="3">
    <source>
        <dbReference type="Proteomes" id="UP001150569"/>
    </source>
</evidence>
<name>A0A9W8DL78_9FUNG</name>
<accession>A0A9W8DL78</accession>